<dbReference type="GO" id="GO:0005267">
    <property type="term" value="F:potassium channel activity"/>
    <property type="evidence" value="ECO:0007669"/>
    <property type="project" value="UniProtKB-KW"/>
</dbReference>
<keyword evidence="15" id="KW-1185">Reference proteome</keyword>
<keyword evidence="11" id="KW-0407">Ion channel</keyword>
<feature type="transmembrane region" description="Helical" evidence="13">
    <location>
        <begin position="56"/>
        <end position="79"/>
    </location>
</feature>
<dbReference type="RefSeq" id="WP_110885710.1">
    <property type="nucleotide sequence ID" value="NZ_QJSX01000003.1"/>
</dbReference>
<keyword evidence="5 13" id="KW-0812">Transmembrane</keyword>
<dbReference type="InterPro" id="IPR010617">
    <property type="entry name" value="TMEM175-like"/>
</dbReference>
<evidence type="ECO:0000256" key="11">
    <source>
        <dbReference type="ARBA" id="ARBA00023303"/>
    </source>
</evidence>
<evidence type="ECO:0000256" key="4">
    <source>
        <dbReference type="ARBA" id="ARBA00022538"/>
    </source>
</evidence>
<gene>
    <name evidence="14" type="ORF">DES52_103199</name>
</gene>
<dbReference type="PANTHER" id="PTHR31462">
    <property type="entry name" value="ENDOSOMAL/LYSOSOMAL POTASSIUM CHANNEL TMEM175"/>
    <property type="match status" value="1"/>
</dbReference>
<evidence type="ECO:0000256" key="3">
    <source>
        <dbReference type="ARBA" id="ARBA00022448"/>
    </source>
</evidence>
<dbReference type="Pfam" id="PF06736">
    <property type="entry name" value="TMEM175"/>
    <property type="match status" value="1"/>
</dbReference>
<keyword evidence="6" id="KW-0631">Potassium channel</keyword>
<evidence type="ECO:0000256" key="13">
    <source>
        <dbReference type="SAM" id="Phobius"/>
    </source>
</evidence>
<evidence type="ECO:0000256" key="5">
    <source>
        <dbReference type="ARBA" id="ARBA00022692"/>
    </source>
</evidence>
<dbReference type="AlphaFoldDB" id="A0A318S8I6"/>
<dbReference type="EMBL" id="QJSX01000003">
    <property type="protein sequence ID" value="PYE55366.1"/>
    <property type="molecule type" value="Genomic_DNA"/>
</dbReference>
<evidence type="ECO:0000313" key="14">
    <source>
        <dbReference type="EMBL" id="PYE55366.1"/>
    </source>
</evidence>
<organism evidence="14 15">
    <name type="scientific">Deinococcus yavapaiensis KR-236</name>
    <dbReference type="NCBI Taxonomy" id="694435"/>
    <lineage>
        <taxon>Bacteria</taxon>
        <taxon>Thermotogati</taxon>
        <taxon>Deinococcota</taxon>
        <taxon>Deinococci</taxon>
        <taxon>Deinococcales</taxon>
        <taxon>Deinococcaceae</taxon>
        <taxon>Deinococcus</taxon>
    </lineage>
</organism>
<keyword evidence="8 13" id="KW-1133">Transmembrane helix</keyword>
<proteinExistence type="inferred from homology"/>
<sequence length="226" mass="24514">MKNVRLGMPKDRVDTVIDGVFAIVLTLLVLELKVPEGLSLQQLPGHLLELAPKFEVYAAAFTCVAIGWMSHYFFASVIIRTDFTHVALNMLQLLFISLVPFTAALLGSYIDSPVALAFFGLSAAAYALVGTLNWWHCTRGHHLTHHALSDTLVRDLTVALCAYTGGWFLTVALGFVSPRVGLGSAIVVLIVSFMLMLVMQPRIAAAQAEAESAPDFEAEQDALQVA</sequence>
<dbReference type="GO" id="GO:0015252">
    <property type="term" value="F:proton channel activity"/>
    <property type="evidence" value="ECO:0007669"/>
    <property type="project" value="InterPro"/>
</dbReference>
<keyword evidence="9" id="KW-0406">Ion transport</keyword>
<comment type="similarity">
    <text evidence="2">Belongs to the TMEM175 family.</text>
</comment>
<keyword evidence="3" id="KW-0813">Transport</keyword>
<evidence type="ECO:0000256" key="2">
    <source>
        <dbReference type="ARBA" id="ARBA00006920"/>
    </source>
</evidence>
<keyword evidence="10 13" id="KW-0472">Membrane</keyword>
<accession>A0A318S8I6</accession>
<dbReference type="GO" id="GO:0016020">
    <property type="term" value="C:membrane"/>
    <property type="evidence" value="ECO:0007669"/>
    <property type="project" value="UniProtKB-SubCell"/>
</dbReference>
<name>A0A318S8I6_9DEIO</name>
<feature type="transmembrane region" description="Helical" evidence="13">
    <location>
        <begin position="91"/>
        <end position="110"/>
    </location>
</feature>
<evidence type="ECO:0000256" key="12">
    <source>
        <dbReference type="ARBA" id="ARBA00034430"/>
    </source>
</evidence>
<feature type="transmembrane region" description="Helical" evidence="13">
    <location>
        <begin position="116"/>
        <end position="135"/>
    </location>
</feature>
<evidence type="ECO:0000256" key="10">
    <source>
        <dbReference type="ARBA" id="ARBA00023136"/>
    </source>
</evidence>
<dbReference type="Proteomes" id="UP000248326">
    <property type="component" value="Unassembled WGS sequence"/>
</dbReference>
<dbReference type="PANTHER" id="PTHR31462:SF5">
    <property type="entry name" value="ENDOSOMAL_LYSOSOMAL PROTON CHANNEL TMEM175"/>
    <property type="match status" value="1"/>
</dbReference>
<protein>
    <submittedName>
        <fullName evidence="14">Putative membrane protein</fullName>
    </submittedName>
</protein>
<keyword evidence="4" id="KW-0633">Potassium transport</keyword>
<evidence type="ECO:0000256" key="8">
    <source>
        <dbReference type="ARBA" id="ARBA00022989"/>
    </source>
</evidence>
<evidence type="ECO:0000256" key="1">
    <source>
        <dbReference type="ARBA" id="ARBA00004141"/>
    </source>
</evidence>
<evidence type="ECO:0000313" key="15">
    <source>
        <dbReference type="Proteomes" id="UP000248326"/>
    </source>
</evidence>
<dbReference type="OrthoDB" id="66483at2"/>
<evidence type="ECO:0000256" key="9">
    <source>
        <dbReference type="ARBA" id="ARBA00023065"/>
    </source>
</evidence>
<feature type="transmembrane region" description="Helical" evidence="13">
    <location>
        <begin position="12"/>
        <end position="30"/>
    </location>
</feature>
<comment type="catalytic activity">
    <reaction evidence="12">
        <text>K(+)(in) = K(+)(out)</text>
        <dbReference type="Rhea" id="RHEA:29463"/>
        <dbReference type="ChEBI" id="CHEBI:29103"/>
    </reaction>
</comment>
<keyword evidence="7" id="KW-0630">Potassium</keyword>
<comment type="caution">
    <text evidence="14">The sequence shown here is derived from an EMBL/GenBank/DDBJ whole genome shotgun (WGS) entry which is preliminary data.</text>
</comment>
<feature type="transmembrane region" description="Helical" evidence="13">
    <location>
        <begin position="182"/>
        <end position="199"/>
    </location>
</feature>
<reference evidence="14 15" key="1">
    <citation type="submission" date="2018-06" db="EMBL/GenBank/DDBJ databases">
        <title>Genomic Encyclopedia of Type Strains, Phase IV (KMG-IV): sequencing the most valuable type-strain genomes for metagenomic binning, comparative biology and taxonomic classification.</title>
        <authorList>
            <person name="Goeker M."/>
        </authorList>
    </citation>
    <scope>NUCLEOTIDE SEQUENCE [LARGE SCALE GENOMIC DNA]</scope>
    <source>
        <strain evidence="14 15">DSM 18048</strain>
    </source>
</reference>
<evidence type="ECO:0000256" key="7">
    <source>
        <dbReference type="ARBA" id="ARBA00022958"/>
    </source>
</evidence>
<evidence type="ECO:0000256" key="6">
    <source>
        <dbReference type="ARBA" id="ARBA00022826"/>
    </source>
</evidence>
<comment type="subcellular location">
    <subcellularLocation>
        <location evidence="1">Membrane</location>
        <topology evidence="1">Multi-pass membrane protein</topology>
    </subcellularLocation>
</comment>
<feature type="transmembrane region" description="Helical" evidence="13">
    <location>
        <begin position="156"/>
        <end position="176"/>
    </location>
</feature>